<evidence type="ECO:0000313" key="2">
    <source>
        <dbReference type="Proteomes" id="UP000831701"/>
    </source>
</evidence>
<gene>
    <name evidence="1" type="ORF">L3Q82_014742</name>
</gene>
<dbReference type="Proteomes" id="UP000831701">
    <property type="component" value="Chromosome 18"/>
</dbReference>
<accession>A0ACB8VTK8</accession>
<reference evidence="1" key="1">
    <citation type="submission" date="2022-04" db="EMBL/GenBank/DDBJ databases">
        <title>Jade perch genome.</title>
        <authorList>
            <person name="Chao B."/>
        </authorList>
    </citation>
    <scope>NUCLEOTIDE SEQUENCE</scope>
    <source>
        <strain evidence="1">CB-2022</strain>
    </source>
</reference>
<comment type="caution">
    <text evidence="1">The sequence shown here is derived from an EMBL/GenBank/DDBJ whole genome shotgun (WGS) entry which is preliminary data.</text>
</comment>
<sequence length="779" mass="86608">MLGTLPLSFRLVRHHEYMQELWRKKQSDVMRFLLRVRCWQYRQLSNLHRAPRPTRPDKARRLGYKAKQGECPLRYLPPCNARVRRGGRKRPVPKGATYGKPVHHGVNQIKFARSLQSTAEERAGRHCGALRVLNSYWVGEDSTYKFFEVILIDPFHKAVRRNPDTQWITKAVHKHREMRGLTSAGKKSRGLGKGHKFHLTIGGSRRAAWKRRNTLQLHRYRGVIAYISSSSSGSSPESCHSDSSNGSYQSSSSSPSRHQLGQPADPALPATGQNLPGTQKSGRSSSTAKCGITMFISVGTQGFFRRSIQQNIQYKKCLKNESCPIMRINRNRCQQCRFKKCLMVGMSRDSVRFGRIPKREKQRMLLEMQSAMNNMMNNSQLHSQLHSSQTLPISKPLPASATEPTSEDAGPAPSCSPSSQSDSSSDPEPTMAMDTSPSSASPSASDSGEEEVIGSVTRAHQETFMYNQEQSSLTAEAPHPTVSLNSGPAKNTTNHRTEEQQDAWNHHNNLVTMAAQDAQPGVGTQSQDDNSANHCPFRLSRSAATSHCPAYIHGAFRAPPTEGPANGAHSGPLWRGGNRMHLVCPMNTSPHVDPQKSGHEVWEEFSHSFTPAVREVVEFAKKIPGFRDLSQPDQVSLLKAGTFEVLVVRFASLFNVKDRTVTFLGGKKYSVDALRAMGAGDLLNSMFDFSEKLINLGLSEEEMSLFTAVVLVSADRSGIENVNSVEALQETLIRALRSLITKNHPNESAIFTKLLLKLPDLRSLNNMHSEELLAFKVHS</sequence>
<evidence type="ECO:0000313" key="1">
    <source>
        <dbReference type="EMBL" id="KAI3358946.1"/>
    </source>
</evidence>
<organism evidence="1 2">
    <name type="scientific">Scortum barcoo</name>
    <name type="common">barcoo grunter</name>
    <dbReference type="NCBI Taxonomy" id="214431"/>
    <lineage>
        <taxon>Eukaryota</taxon>
        <taxon>Metazoa</taxon>
        <taxon>Chordata</taxon>
        <taxon>Craniata</taxon>
        <taxon>Vertebrata</taxon>
        <taxon>Euteleostomi</taxon>
        <taxon>Actinopterygii</taxon>
        <taxon>Neopterygii</taxon>
        <taxon>Teleostei</taxon>
        <taxon>Neoteleostei</taxon>
        <taxon>Acanthomorphata</taxon>
        <taxon>Eupercaria</taxon>
        <taxon>Centrarchiformes</taxon>
        <taxon>Terapontoidei</taxon>
        <taxon>Terapontidae</taxon>
        <taxon>Scortum</taxon>
    </lineage>
</organism>
<protein>
    <submittedName>
        <fullName evidence="1">Uncharacterized protein</fullName>
    </submittedName>
</protein>
<keyword evidence="2" id="KW-1185">Reference proteome</keyword>
<proteinExistence type="predicted"/>
<dbReference type="EMBL" id="CM041548">
    <property type="protein sequence ID" value="KAI3358946.1"/>
    <property type="molecule type" value="Genomic_DNA"/>
</dbReference>
<name>A0ACB8VTK8_9TELE</name>